<gene>
    <name evidence="2" type="ORF">VIBR0546_10394</name>
</gene>
<evidence type="ECO:0000256" key="1">
    <source>
        <dbReference type="SAM" id="MobiDB-lite"/>
    </source>
</evidence>
<keyword evidence="3" id="KW-1185">Reference proteome</keyword>
<proteinExistence type="predicted"/>
<accession>E8LU08</accession>
<sequence length="49" mass="5541">MKFKTLVLSSLSGNDEERTGSNEDKDSFMAPTLITVFILVIKYQPCFIL</sequence>
<feature type="compositionally biased region" description="Basic and acidic residues" evidence="1">
    <location>
        <begin position="15"/>
        <end position="26"/>
    </location>
</feature>
<organism evidence="2 3">
    <name type="scientific">Vibrio brasiliensis LMG 20546</name>
    <dbReference type="NCBI Taxonomy" id="945543"/>
    <lineage>
        <taxon>Bacteria</taxon>
        <taxon>Pseudomonadati</taxon>
        <taxon>Pseudomonadota</taxon>
        <taxon>Gammaproteobacteria</taxon>
        <taxon>Vibrionales</taxon>
        <taxon>Vibrionaceae</taxon>
        <taxon>Vibrio</taxon>
        <taxon>Vibrio oreintalis group</taxon>
    </lineage>
</organism>
<feature type="region of interest" description="Disordered" evidence="1">
    <location>
        <begin position="1"/>
        <end position="26"/>
    </location>
</feature>
<name>E8LU08_9VIBR</name>
<dbReference type="STRING" id="945543.VIBR0546_10394"/>
<dbReference type="Proteomes" id="UP000004371">
    <property type="component" value="Unassembled WGS sequence"/>
</dbReference>
<comment type="caution">
    <text evidence="2">The sequence shown here is derived from an EMBL/GenBank/DDBJ whole genome shotgun (WGS) entry which is preliminary data.</text>
</comment>
<protein>
    <submittedName>
        <fullName evidence="2">Uncharacterized protein</fullName>
    </submittedName>
</protein>
<dbReference type="EMBL" id="AEVS01000059">
    <property type="protein sequence ID" value="EGA65844.1"/>
    <property type="molecule type" value="Genomic_DNA"/>
</dbReference>
<evidence type="ECO:0000313" key="3">
    <source>
        <dbReference type="Proteomes" id="UP000004371"/>
    </source>
</evidence>
<evidence type="ECO:0000313" key="2">
    <source>
        <dbReference type="EMBL" id="EGA65844.1"/>
    </source>
</evidence>
<dbReference type="AlphaFoldDB" id="E8LU08"/>
<reference evidence="2 3" key="1">
    <citation type="journal article" date="2012" name="Int. J. Syst. Evol. Microbiol.">
        <title>Vibrio caribbeanicus sp. nov., isolated from the marine sponge Scleritoderma cyanea.</title>
        <authorList>
            <person name="Hoffmann M."/>
            <person name="Monday S.R."/>
            <person name="Allard M.W."/>
            <person name="Strain E.A."/>
            <person name="Whittaker P."/>
            <person name="Naum M."/>
            <person name="McCarthy P.J."/>
            <person name="Lopez J.V."/>
            <person name="Fischer M."/>
            <person name="Brown E.W."/>
        </authorList>
    </citation>
    <scope>NUCLEOTIDE SEQUENCE [LARGE SCALE GENOMIC DNA]</scope>
    <source>
        <strain evidence="2 3">LMG 20546</strain>
    </source>
</reference>